<keyword evidence="15" id="KW-1185">Reference proteome</keyword>
<evidence type="ECO:0000259" key="10">
    <source>
        <dbReference type="PROSITE" id="PS50808"/>
    </source>
</evidence>
<reference evidence="12" key="1">
    <citation type="submission" date="2021-02" db="EMBL/GenBank/DDBJ databases">
        <authorList>
            <person name="Nowell W R."/>
        </authorList>
    </citation>
    <scope>NUCLEOTIDE SEQUENCE</scope>
</reference>
<dbReference type="Pfam" id="PF02892">
    <property type="entry name" value="zf-BED"/>
    <property type="match status" value="1"/>
</dbReference>
<sequence length="540" mass="62057">MVNTRLTSKKQTTVILSSSVTDKNVHTTNTLVLPNDNNLGSSRISSKVWNYFTRSDNVKVLQAECNLCHVRIKTKNWNTSTLLRHLTGVHKIDHLSDTAAIDRKCRNKLPLLKQRRLNAVAIEAIIQDGRTFNDFNKPGIQRFFQEALPGFIPPSRHNVKRRLKRLHIQAAATLIKTLEIIDHIAITLDFWTDRKMSSYMVLTGHYINERFKLNSCILRFSKFDHRHFSPNIDTEIEKQLKELHIFDKITTITCDGASNLIGAFRYFSRDDIQRIQCMAHKLHLVVCNGLGLWIKRKVSNCDLDNGGDNADEMLSDDEMETDEERLSQTLEKISLNGTDNPLDDLSDEELYAYFDLLGFYSMTNLERTAVEQIIKEIYQNKIGNTQYQQQLPQGSSALNRKPRITLTNEKTELPLTPMNYFLKLVGKDLFRNTKTKSNTLEEEMKSYRTTAVRTALEIMSNNKTDKNPLLFWQKNVLTMPLLAKMSKLYLATPGTSVSSESAFSLSAYYGRKERSRLQSETLALSVFLKDKLQQQEDTTN</sequence>
<dbReference type="GO" id="GO:0009791">
    <property type="term" value="P:post-embryonic development"/>
    <property type="evidence" value="ECO:0007669"/>
    <property type="project" value="UniProtKB-ARBA"/>
</dbReference>
<dbReference type="Pfam" id="PF05699">
    <property type="entry name" value="Dimer_Tnp_hAT"/>
    <property type="match status" value="1"/>
</dbReference>
<dbReference type="InterPro" id="IPR012337">
    <property type="entry name" value="RNaseH-like_sf"/>
</dbReference>
<organism evidence="12 15">
    <name type="scientific">Didymodactylos carnosus</name>
    <dbReference type="NCBI Taxonomy" id="1234261"/>
    <lineage>
        <taxon>Eukaryota</taxon>
        <taxon>Metazoa</taxon>
        <taxon>Spiralia</taxon>
        <taxon>Gnathifera</taxon>
        <taxon>Rotifera</taxon>
        <taxon>Eurotatoria</taxon>
        <taxon>Bdelloidea</taxon>
        <taxon>Philodinida</taxon>
        <taxon>Philodinidae</taxon>
        <taxon>Didymodactylos</taxon>
    </lineage>
</organism>
<dbReference type="InterPro" id="IPR036236">
    <property type="entry name" value="Znf_C2H2_sf"/>
</dbReference>
<comment type="caution">
    <text evidence="12">The sequence shown here is derived from an EMBL/GenBank/DDBJ whole genome shotgun (WGS) entry which is preliminary data.</text>
</comment>
<keyword evidence="7" id="KW-0804">Transcription</keyword>
<dbReference type="EMBL" id="CAJOBA010040858">
    <property type="protein sequence ID" value="CAF4102155.1"/>
    <property type="molecule type" value="Genomic_DNA"/>
</dbReference>
<dbReference type="InterPro" id="IPR052035">
    <property type="entry name" value="ZnF_BED_domain_contain"/>
</dbReference>
<protein>
    <recommendedName>
        <fullName evidence="10">BED-type domain-containing protein</fullName>
    </recommendedName>
</protein>
<dbReference type="GO" id="GO:0046983">
    <property type="term" value="F:protein dimerization activity"/>
    <property type="evidence" value="ECO:0007669"/>
    <property type="project" value="InterPro"/>
</dbReference>
<accession>A0A815W2Q6</accession>
<evidence type="ECO:0000256" key="4">
    <source>
        <dbReference type="ARBA" id="ARBA00022833"/>
    </source>
</evidence>
<evidence type="ECO:0000313" key="14">
    <source>
        <dbReference type="EMBL" id="CAF4398195.1"/>
    </source>
</evidence>
<proteinExistence type="predicted"/>
<dbReference type="EMBL" id="CAJNOQ010025530">
    <property type="protein sequence ID" value="CAF1538165.1"/>
    <property type="molecule type" value="Genomic_DNA"/>
</dbReference>
<evidence type="ECO:0000256" key="1">
    <source>
        <dbReference type="ARBA" id="ARBA00004123"/>
    </source>
</evidence>
<dbReference type="EMBL" id="CAJOBC010091150">
    <property type="protein sequence ID" value="CAF4398195.1"/>
    <property type="molecule type" value="Genomic_DNA"/>
</dbReference>
<dbReference type="Proteomes" id="UP000663829">
    <property type="component" value="Unassembled WGS sequence"/>
</dbReference>
<evidence type="ECO:0000256" key="7">
    <source>
        <dbReference type="ARBA" id="ARBA00023163"/>
    </source>
</evidence>
<dbReference type="PANTHER" id="PTHR46481">
    <property type="entry name" value="ZINC FINGER BED DOMAIN-CONTAINING PROTEIN 4"/>
    <property type="match status" value="1"/>
</dbReference>
<dbReference type="Proteomes" id="UP000681722">
    <property type="component" value="Unassembled WGS sequence"/>
</dbReference>
<evidence type="ECO:0000256" key="8">
    <source>
        <dbReference type="ARBA" id="ARBA00023242"/>
    </source>
</evidence>
<keyword evidence="6" id="KW-0238">DNA-binding</keyword>
<keyword evidence="5" id="KW-0805">Transcription regulation</keyword>
<evidence type="ECO:0000256" key="3">
    <source>
        <dbReference type="ARBA" id="ARBA00022771"/>
    </source>
</evidence>
<dbReference type="PROSITE" id="PS50808">
    <property type="entry name" value="ZF_BED"/>
    <property type="match status" value="1"/>
</dbReference>
<dbReference type="PANTHER" id="PTHR46481:SF10">
    <property type="entry name" value="ZINC FINGER BED DOMAIN-CONTAINING PROTEIN 39"/>
    <property type="match status" value="1"/>
</dbReference>
<comment type="subcellular location">
    <subcellularLocation>
        <location evidence="1">Nucleus</location>
    </subcellularLocation>
</comment>
<evidence type="ECO:0000256" key="9">
    <source>
        <dbReference type="PROSITE-ProRule" id="PRU00027"/>
    </source>
</evidence>
<evidence type="ECO:0000256" key="5">
    <source>
        <dbReference type="ARBA" id="ARBA00023015"/>
    </source>
</evidence>
<dbReference type="GO" id="GO:0008270">
    <property type="term" value="F:zinc ion binding"/>
    <property type="evidence" value="ECO:0007669"/>
    <property type="project" value="UniProtKB-KW"/>
</dbReference>
<keyword evidence="3 9" id="KW-0863">Zinc-finger</keyword>
<evidence type="ECO:0000313" key="12">
    <source>
        <dbReference type="EMBL" id="CAF1538165.1"/>
    </source>
</evidence>
<evidence type="ECO:0000313" key="15">
    <source>
        <dbReference type="Proteomes" id="UP000663829"/>
    </source>
</evidence>
<dbReference type="EMBL" id="CAJNOK010019280">
    <property type="protein sequence ID" value="CAF1296806.1"/>
    <property type="molecule type" value="Genomic_DNA"/>
</dbReference>
<feature type="domain" description="BED-type" evidence="10">
    <location>
        <begin position="43"/>
        <end position="91"/>
    </location>
</feature>
<dbReference type="SUPFAM" id="SSF57667">
    <property type="entry name" value="beta-beta-alpha zinc fingers"/>
    <property type="match status" value="1"/>
</dbReference>
<gene>
    <name evidence="12" type="ORF">GPM918_LOCUS38464</name>
    <name evidence="11" type="ORF">OVA965_LOCUS28338</name>
    <name evidence="14" type="ORF">SRO942_LOCUS39291</name>
    <name evidence="13" type="ORF">TMI583_LOCUS29092</name>
</gene>
<dbReference type="Proteomes" id="UP000677228">
    <property type="component" value="Unassembled WGS sequence"/>
</dbReference>
<dbReference type="SUPFAM" id="SSF53098">
    <property type="entry name" value="Ribonuclease H-like"/>
    <property type="match status" value="1"/>
</dbReference>
<dbReference type="InterPro" id="IPR008906">
    <property type="entry name" value="HATC_C_dom"/>
</dbReference>
<dbReference type="Proteomes" id="UP000682733">
    <property type="component" value="Unassembled WGS sequence"/>
</dbReference>
<dbReference type="GO" id="GO:0003677">
    <property type="term" value="F:DNA binding"/>
    <property type="evidence" value="ECO:0007669"/>
    <property type="project" value="UniProtKB-KW"/>
</dbReference>
<dbReference type="SMART" id="SM00614">
    <property type="entry name" value="ZnF_BED"/>
    <property type="match status" value="1"/>
</dbReference>
<evidence type="ECO:0000256" key="6">
    <source>
        <dbReference type="ARBA" id="ARBA00023125"/>
    </source>
</evidence>
<evidence type="ECO:0000256" key="2">
    <source>
        <dbReference type="ARBA" id="ARBA00022723"/>
    </source>
</evidence>
<keyword evidence="2" id="KW-0479">Metal-binding</keyword>
<evidence type="ECO:0000313" key="11">
    <source>
        <dbReference type="EMBL" id="CAF1296806.1"/>
    </source>
</evidence>
<dbReference type="InterPro" id="IPR003656">
    <property type="entry name" value="Znf_BED"/>
</dbReference>
<dbReference type="GO" id="GO:0005634">
    <property type="term" value="C:nucleus"/>
    <property type="evidence" value="ECO:0007669"/>
    <property type="project" value="UniProtKB-SubCell"/>
</dbReference>
<dbReference type="OrthoDB" id="2438421at2759"/>
<keyword evidence="8" id="KW-0539">Nucleus</keyword>
<name>A0A815W2Q6_9BILA</name>
<keyword evidence="4" id="KW-0862">Zinc</keyword>
<dbReference type="AlphaFoldDB" id="A0A815W2Q6"/>
<evidence type="ECO:0000313" key="13">
    <source>
        <dbReference type="EMBL" id="CAF4102155.1"/>
    </source>
</evidence>